<feature type="region of interest" description="Disordered" evidence="1">
    <location>
        <begin position="1"/>
        <end position="20"/>
    </location>
</feature>
<dbReference type="EMBL" id="CP036348">
    <property type="protein sequence ID" value="QDV70457.1"/>
    <property type="molecule type" value="Genomic_DNA"/>
</dbReference>
<evidence type="ECO:0000313" key="2">
    <source>
        <dbReference type="EMBL" id="QDV70457.1"/>
    </source>
</evidence>
<organism evidence="2 3">
    <name type="scientific">Rosistilla carotiformis</name>
    <dbReference type="NCBI Taxonomy" id="2528017"/>
    <lineage>
        <taxon>Bacteria</taxon>
        <taxon>Pseudomonadati</taxon>
        <taxon>Planctomycetota</taxon>
        <taxon>Planctomycetia</taxon>
        <taxon>Pirellulales</taxon>
        <taxon>Pirellulaceae</taxon>
        <taxon>Rosistilla</taxon>
    </lineage>
</organism>
<proteinExistence type="predicted"/>
<protein>
    <submittedName>
        <fullName evidence="2">Uncharacterized protein</fullName>
    </submittedName>
</protein>
<keyword evidence="3" id="KW-1185">Reference proteome</keyword>
<dbReference type="AlphaFoldDB" id="A0A518JY40"/>
<accession>A0A518JY40</accession>
<dbReference type="Proteomes" id="UP000315082">
    <property type="component" value="Chromosome"/>
</dbReference>
<sequence length="114" mass="12495">MMDGLRQQPAPPEHGSTVINRTWQTEEFSETGNVSISVATDATPKPPVKGDIEVTVFPIPEGLIRMAVHHGLPNGTAVGVFKQYPKWMVNPESQGRVEFEYLCDRSSNEPASSS</sequence>
<reference evidence="2 3" key="1">
    <citation type="submission" date="2019-02" db="EMBL/GenBank/DDBJ databases">
        <title>Deep-cultivation of Planctomycetes and their phenomic and genomic characterization uncovers novel biology.</title>
        <authorList>
            <person name="Wiegand S."/>
            <person name="Jogler M."/>
            <person name="Boedeker C."/>
            <person name="Pinto D."/>
            <person name="Vollmers J."/>
            <person name="Rivas-Marin E."/>
            <person name="Kohn T."/>
            <person name="Peeters S.H."/>
            <person name="Heuer A."/>
            <person name="Rast P."/>
            <person name="Oberbeckmann S."/>
            <person name="Bunk B."/>
            <person name="Jeske O."/>
            <person name="Meyerdierks A."/>
            <person name="Storesund J.E."/>
            <person name="Kallscheuer N."/>
            <person name="Luecker S."/>
            <person name="Lage O.M."/>
            <person name="Pohl T."/>
            <person name="Merkel B.J."/>
            <person name="Hornburger P."/>
            <person name="Mueller R.-W."/>
            <person name="Bruemmer F."/>
            <person name="Labrenz M."/>
            <person name="Spormann A.M."/>
            <person name="Op den Camp H."/>
            <person name="Overmann J."/>
            <person name="Amann R."/>
            <person name="Jetten M.S.M."/>
            <person name="Mascher T."/>
            <person name="Medema M.H."/>
            <person name="Devos D.P."/>
            <person name="Kaster A.-K."/>
            <person name="Ovreas L."/>
            <person name="Rohde M."/>
            <person name="Galperin M.Y."/>
            <person name="Jogler C."/>
        </authorList>
    </citation>
    <scope>NUCLEOTIDE SEQUENCE [LARGE SCALE GENOMIC DNA]</scope>
    <source>
        <strain evidence="2 3">Poly24</strain>
    </source>
</reference>
<dbReference type="RefSeq" id="WP_145099741.1">
    <property type="nucleotide sequence ID" value="NZ_CP036348.1"/>
</dbReference>
<evidence type="ECO:0000256" key="1">
    <source>
        <dbReference type="SAM" id="MobiDB-lite"/>
    </source>
</evidence>
<gene>
    <name evidence="2" type="ORF">Poly24_41810</name>
</gene>
<dbReference type="KEGG" id="rcf:Poly24_41810"/>
<name>A0A518JY40_9BACT</name>
<evidence type="ECO:0000313" key="3">
    <source>
        <dbReference type="Proteomes" id="UP000315082"/>
    </source>
</evidence>